<dbReference type="PANTHER" id="PTHR33911">
    <property type="entry name" value="RRNA-PROCESSING PROTEIN EFG1"/>
    <property type="match status" value="1"/>
</dbReference>
<evidence type="ECO:0000313" key="9">
    <source>
        <dbReference type="EMBL" id="KAL3771382.1"/>
    </source>
</evidence>
<keyword evidence="5" id="KW-0698">rRNA processing</keyword>
<feature type="region of interest" description="Disordered" evidence="8">
    <location>
        <begin position="77"/>
        <end position="100"/>
    </location>
</feature>
<evidence type="ECO:0000256" key="1">
    <source>
        <dbReference type="ARBA" id="ARBA00004604"/>
    </source>
</evidence>
<evidence type="ECO:0000256" key="6">
    <source>
        <dbReference type="ARBA" id="ARBA00023054"/>
    </source>
</evidence>
<dbReference type="AlphaFoldDB" id="A0ABD3N9Z7"/>
<dbReference type="InterPro" id="IPR019310">
    <property type="entry name" value="Efg1"/>
</dbReference>
<feature type="region of interest" description="Disordered" evidence="8">
    <location>
        <begin position="164"/>
        <end position="188"/>
    </location>
</feature>
<feature type="compositionally biased region" description="Basic and acidic residues" evidence="8">
    <location>
        <begin position="307"/>
        <end position="324"/>
    </location>
</feature>
<dbReference type="EMBL" id="JALLBG020000024">
    <property type="protein sequence ID" value="KAL3771382.1"/>
    <property type="molecule type" value="Genomic_DNA"/>
</dbReference>
<evidence type="ECO:0000256" key="7">
    <source>
        <dbReference type="ARBA" id="ARBA00023242"/>
    </source>
</evidence>
<evidence type="ECO:0000256" key="8">
    <source>
        <dbReference type="SAM" id="MobiDB-lite"/>
    </source>
</evidence>
<keyword evidence="7" id="KW-0539">Nucleus</keyword>
<feature type="compositionally biased region" description="Low complexity" evidence="8">
    <location>
        <begin position="87"/>
        <end position="100"/>
    </location>
</feature>
<comment type="caution">
    <text evidence="9">The sequence shown here is derived from an EMBL/GenBank/DDBJ whole genome shotgun (WGS) entry which is preliminary data.</text>
</comment>
<dbReference type="Proteomes" id="UP001530293">
    <property type="component" value="Unassembled WGS sequence"/>
</dbReference>
<feature type="region of interest" description="Disordered" evidence="8">
    <location>
        <begin position="257"/>
        <end position="326"/>
    </location>
</feature>
<sequence>MMRPTRSKHGLDRKYKPWRKGKSSSSKNNSKPRGDDDENGGGDNRRRATSSGTSSISHTNASLKNMLRSQKRLLDKLERGGHNPTSNTTTTTTTTNNNNNREALIDTIKQKIHQLEQDIRAHEAKEREKKNAVKYHQVKFIERQKITRLEKSLKRQLQQILLEQQNQQRTNDSEEAKSSATTSTSIDREQTQQQISLLQQQLQSIAMDQLYIAFFPTNMKYMALFTNGMNRVVDDERGQKRRKAVWNVIREGLLAESSAEPMEEQERMQQMKSHDGSGSSSSSSGSRSDDDSSSVPSDDSDSEIENESDKKAGTSADKSMKEPNNKFSLKNTKTWVNLDEAKRALLSMPVDTYPNDPSIVVTASASGSALSKQHKNNAPKNENEAKRSLASTELNSNKGKNATAKASDSRFELSKGLDGLFHESTTGQDDNC</sequence>
<keyword evidence="6" id="KW-0175">Coiled coil</keyword>
<reference evidence="9 10" key="1">
    <citation type="submission" date="2024-10" db="EMBL/GenBank/DDBJ databases">
        <title>Updated reference genomes for cyclostephanoid diatoms.</title>
        <authorList>
            <person name="Roberts W.R."/>
            <person name="Alverson A.J."/>
        </authorList>
    </citation>
    <scope>NUCLEOTIDE SEQUENCE [LARGE SCALE GENOMIC DNA]</scope>
    <source>
        <strain evidence="9 10">AJA232-27</strain>
    </source>
</reference>
<evidence type="ECO:0000256" key="4">
    <source>
        <dbReference type="ARBA" id="ARBA00019827"/>
    </source>
</evidence>
<feature type="compositionally biased region" description="Basic and acidic residues" evidence="8">
    <location>
        <begin position="264"/>
        <end position="275"/>
    </location>
</feature>
<dbReference type="Pfam" id="PF10153">
    <property type="entry name" value="Efg1"/>
    <property type="match status" value="1"/>
</dbReference>
<name>A0ABD3N9Z7_9STRA</name>
<organism evidence="9 10">
    <name type="scientific">Discostella pseudostelligera</name>
    <dbReference type="NCBI Taxonomy" id="259834"/>
    <lineage>
        <taxon>Eukaryota</taxon>
        <taxon>Sar</taxon>
        <taxon>Stramenopiles</taxon>
        <taxon>Ochrophyta</taxon>
        <taxon>Bacillariophyta</taxon>
        <taxon>Coscinodiscophyceae</taxon>
        <taxon>Thalassiosirophycidae</taxon>
        <taxon>Stephanodiscales</taxon>
        <taxon>Stephanodiscaceae</taxon>
        <taxon>Discostella</taxon>
    </lineage>
</organism>
<accession>A0ABD3N9Z7</accession>
<comment type="similarity">
    <text evidence="2">Belongs to the EFG1 family.</text>
</comment>
<evidence type="ECO:0000313" key="10">
    <source>
        <dbReference type="Proteomes" id="UP001530293"/>
    </source>
</evidence>
<evidence type="ECO:0000256" key="2">
    <source>
        <dbReference type="ARBA" id="ARBA00006916"/>
    </source>
</evidence>
<dbReference type="GO" id="GO:0005730">
    <property type="term" value="C:nucleolus"/>
    <property type="evidence" value="ECO:0007669"/>
    <property type="project" value="UniProtKB-SubCell"/>
</dbReference>
<comment type="subcellular location">
    <subcellularLocation>
        <location evidence="1">Nucleus</location>
        <location evidence="1">Nucleolus</location>
    </subcellularLocation>
</comment>
<feature type="compositionally biased region" description="Low complexity" evidence="8">
    <location>
        <begin position="276"/>
        <end position="286"/>
    </location>
</feature>
<proteinExistence type="inferred from homology"/>
<feature type="region of interest" description="Disordered" evidence="8">
    <location>
        <begin position="350"/>
        <end position="411"/>
    </location>
</feature>
<keyword evidence="10" id="KW-1185">Reference proteome</keyword>
<gene>
    <name evidence="9" type="ORF">ACHAWU_004655</name>
</gene>
<dbReference type="GO" id="GO:0006364">
    <property type="term" value="P:rRNA processing"/>
    <property type="evidence" value="ECO:0007669"/>
    <property type="project" value="UniProtKB-KW"/>
</dbReference>
<feature type="region of interest" description="Disordered" evidence="8">
    <location>
        <begin position="1"/>
        <end position="62"/>
    </location>
</feature>
<protein>
    <recommendedName>
        <fullName evidence="3">rRNA-processing protein EFG1</fullName>
    </recommendedName>
    <alternativeName>
        <fullName evidence="4">rRNA-processing protein efg1</fullName>
    </alternativeName>
</protein>
<feature type="compositionally biased region" description="Polar residues" evidence="8">
    <location>
        <begin position="389"/>
        <end position="406"/>
    </location>
</feature>
<dbReference type="InterPro" id="IPR050786">
    <property type="entry name" value="EFG1_rRNA-proc"/>
</dbReference>
<feature type="compositionally biased region" description="Polar residues" evidence="8">
    <location>
        <begin position="49"/>
        <end position="62"/>
    </location>
</feature>
<feature type="compositionally biased region" description="Polar residues" evidence="8">
    <location>
        <begin position="361"/>
        <end position="371"/>
    </location>
</feature>
<evidence type="ECO:0000256" key="3">
    <source>
        <dbReference type="ARBA" id="ARBA00018689"/>
    </source>
</evidence>
<evidence type="ECO:0000256" key="5">
    <source>
        <dbReference type="ARBA" id="ARBA00022552"/>
    </source>
</evidence>
<dbReference type="PANTHER" id="PTHR33911:SF1">
    <property type="entry name" value="RRNA-PROCESSING PROTEIN EFG1"/>
    <property type="match status" value="1"/>
</dbReference>